<evidence type="ECO:0000313" key="3">
    <source>
        <dbReference type="Proteomes" id="UP000015106"/>
    </source>
</evidence>
<evidence type="ECO:0000256" key="1">
    <source>
        <dbReference type="SAM" id="Coils"/>
    </source>
</evidence>
<protein>
    <submittedName>
        <fullName evidence="2">Uncharacterized protein</fullName>
    </submittedName>
</protein>
<dbReference type="EnsemblPlants" id="TuG1812G0500002464.01.T03">
    <property type="protein sequence ID" value="TuG1812G0500002464.01.T03"/>
    <property type="gene ID" value="TuG1812G0500002464.01"/>
</dbReference>
<organism evidence="2 3">
    <name type="scientific">Triticum urartu</name>
    <name type="common">Red wild einkorn</name>
    <name type="synonym">Crithodium urartu</name>
    <dbReference type="NCBI Taxonomy" id="4572"/>
    <lineage>
        <taxon>Eukaryota</taxon>
        <taxon>Viridiplantae</taxon>
        <taxon>Streptophyta</taxon>
        <taxon>Embryophyta</taxon>
        <taxon>Tracheophyta</taxon>
        <taxon>Spermatophyta</taxon>
        <taxon>Magnoliopsida</taxon>
        <taxon>Liliopsida</taxon>
        <taxon>Poales</taxon>
        <taxon>Poaceae</taxon>
        <taxon>BOP clade</taxon>
        <taxon>Pooideae</taxon>
        <taxon>Triticodae</taxon>
        <taxon>Triticeae</taxon>
        <taxon>Triticinae</taxon>
        <taxon>Triticum</taxon>
    </lineage>
</organism>
<proteinExistence type="predicted"/>
<gene>
    <name evidence="2" type="primary">LOC125509369</name>
</gene>
<dbReference type="Gramene" id="TuG1812G0500002464.01.T03">
    <property type="protein sequence ID" value="TuG1812G0500002464.01.T03"/>
    <property type="gene ID" value="TuG1812G0500002464.01"/>
</dbReference>
<reference evidence="2" key="2">
    <citation type="submission" date="2018-03" db="EMBL/GenBank/DDBJ databases">
        <title>The Triticum urartu genome reveals the dynamic nature of wheat genome evolution.</title>
        <authorList>
            <person name="Ling H."/>
            <person name="Ma B."/>
            <person name="Shi X."/>
            <person name="Liu H."/>
            <person name="Dong L."/>
            <person name="Sun H."/>
            <person name="Cao Y."/>
            <person name="Gao Q."/>
            <person name="Zheng S."/>
            <person name="Li Y."/>
            <person name="Yu Y."/>
            <person name="Du H."/>
            <person name="Qi M."/>
            <person name="Li Y."/>
            <person name="Yu H."/>
            <person name="Cui Y."/>
            <person name="Wang N."/>
            <person name="Chen C."/>
            <person name="Wu H."/>
            <person name="Zhao Y."/>
            <person name="Zhang J."/>
            <person name="Li Y."/>
            <person name="Zhou W."/>
            <person name="Zhang B."/>
            <person name="Hu W."/>
            <person name="Eijk M."/>
            <person name="Tang J."/>
            <person name="Witsenboer H."/>
            <person name="Zhao S."/>
            <person name="Li Z."/>
            <person name="Zhang A."/>
            <person name="Wang D."/>
            <person name="Liang C."/>
        </authorList>
    </citation>
    <scope>NUCLEOTIDE SEQUENCE [LARGE SCALE GENOMIC DNA]</scope>
    <source>
        <strain evidence="2">cv. G1812</strain>
    </source>
</reference>
<sequence>MEEIIPVGREHVSPQTPLTEVISTSETTSGVDELCAGDFYNLRGVDDDTKASKKRQLRMREERIQNRRLKKQRKRREAQETVERALKLREELRQNRLDFEASVKGREDEFYYTPRWRRAVPVGGQFTLFPPTVILVFLLLNTVYTSCSSLCNNFVAIPTYCR</sequence>
<reference evidence="2" key="3">
    <citation type="submission" date="2022-06" db="UniProtKB">
        <authorList>
            <consortium name="EnsemblPlants"/>
        </authorList>
    </citation>
    <scope>IDENTIFICATION</scope>
</reference>
<evidence type="ECO:0000313" key="2">
    <source>
        <dbReference type="EnsemblPlants" id="TuG1812G0500002464.01.T03"/>
    </source>
</evidence>
<keyword evidence="1" id="KW-0175">Coiled coil</keyword>
<name>A0A8R7UFU4_TRIUA</name>
<accession>A0A8R7UFU4</accession>
<dbReference type="AlphaFoldDB" id="A0A8R7UFU4"/>
<feature type="coiled-coil region" evidence="1">
    <location>
        <begin position="59"/>
        <end position="95"/>
    </location>
</feature>
<keyword evidence="3" id="KW-1185">Reference proteome</keyword>
<reference evidence="3" key="1">
    <citation type="journal article" date="2013" name="Nature">
        <title>Draft genome of the wheat A-genome progenitor Triticum urartu.</title>
        <authorList>
            <person name="Ling H.Q."/>
            <person name="Zhao S."/>
            <person name="Liu D."/>
            <person name="Wang J."/>
            <person name="Sun H."/>
            <person name="Zhang C."/>
            <person name="Fan H."/>
            <person name="Li D."/>
            <person name="Dong L."/>
            <person name="Tao Y."/>
            <person name="Gao C."/>
            <person name="Wu H."/>
            <person name="Li Y."/>
            <person name="Cui Y."/>
            <person name="Guo X."/>
            <person name="Zheng S."/>
            <person name="Wang B."/>
            <person name="Yu K."/>
            <person name="Liang Q."/>
            <person name="Yang W."/>
            <person name="Lou X."/>
            <person name="Chen J."/>
            <person name="Feng M."/>
            <person name="Jian J."/>
            <person name="Zhang X."/>
            <person name="Luo G."/>
            <person name="Jiang Y."/>
            <person name="Liu J."/>
            <person name="Wang Z."/>
            <person name="Sha Y."/>
            <person name="Zhang B."/>
            <person name="Wu H."/>
            <person name="Tang D."/>
            <person name="Shen Q."/>
            <person name="Xue P."/>
            <person name="Zou S."/>
            <person name="Wang X."/>
            <person name="Liu X."/>
            <person name="Wang F."/>
            <person name="Yang Y."/>
            <person name="An X."/>
            <person name="Dong Z."/>
            <person name="Zhang K."/>
            <person name="Zhang X."/>
            <person name="Luo M.C."/>
            <person name="Dvorak J."/>
            <person name="Tong Y."/>
            <person name="Wang J."/>
            <person name="Yang H."/>
            <person name="Li Z."/>
            <person name="Wang D."/>
            <person name="Zhang A."/>
            <person name="Wang J."/>
        </authorList>
    </citation>
    <scope>NUCLEOTIDE SEQUENCE</scope>
    <source>
        <strain evidence="3">cv. G1812</strain>
    </source>
</reference>
<dbReference type="Proteomes" id="UP000015106">
    <property type="component" value="Chromosome 5"/>
</dbReference>